<dbReference type="Proteomes" id="UP001623591">
    <property type="component" value="Unassembled WGS sequence"/>
</dbReference>
<dbReference type="RefSeq" id="WP_406768399.1">
    <property type="nucleotide sequence ID" value="NZ_JBJHZZ010000001.1"/>
</dbReference>
<evidence type="ECO:0000313" key="2">
    <source>
        <dbReference type="Proteomes" id="UP001623591"/>
    </source>
</evidence>
<name>A0ABW8T2V8_9CLOT</name>
<comment type="caution">
    <text evidence="1">The sequence shown here is derived from an EMBL/GenBank/DDBJ whole genome shotgun (WGS) entry which is preliminary data.</text>
</comment>
<keyword evidence="2" id="KW-1185">Reference proteome</keyword>
<protein>
    <submittedName>
        <fullName evidence="1">Uncharacterized protein</fullName>
    </submittedName>
</protein>
<sequence length="109" mass="12108">MSKQRKKHNNTNNSNNGFDINNLDLNNIGGLLNNMNPNQLSGLLNNVDINQLRNMFQGFNNGQSGGGNPIGNIRSVELLNAMKPLVNAERSQIIDSIIQLYNISQIMKK</sequence>
<proteinExistence type="predicted"/>
<gene>
    <name evidence="1" type="ORF">ACJDUG_03005</name>
</gene>
<reference evidence="1 2" key="1">
    <citation type="submission" date="2024-11" db="EMBL/GenBank/DDBJ databases">
        <authorList>
            <person name="Heng Y.C."/>
            <person name="Lim A.C.H."/>
            <person name="Lee J.K.Y."/>
            <person name="Kittelmann S."/>
        </authorList>
    </citation>
    <scope>NUCLEOTIDE SEQUENCE [LARGE SCALE GENOMIC DNA]</scope>
    <source>
        <strain evidence="1 2">WILCCON 0185</strain>
    </source>
</reference>
<evidence type="ECO:0000313" key="1">
    <source>
        <dbReference type="EMBL" id="MFL0245945.1"/>
    </source>
</evidence>
<dbReference type="EMBL" id="JBJHZZ010000001">
    <property type="protein sequence ID" value="MFL0245945.1"/>
    <property type="molecule type" value="Genomic_DNA"/>
</dbReference>
<organism evidence="1 2">
    <name type="scientific">Candidatus Clostridium stratigraminis</name>
    <dbReference type="NCBI Taxonomy" id="3381661"/>
    <lineage>
        <taxon>Bacteria</taxon>
        <taxon>Bacillati</taxon>
        <taxon>Bacillota</taxon>
        <taxon>Clostridia</taxon>
        <taxon>Eubacteriales</taxon>
        <taxon>Clostridiaceae</taxon>
        <taxon>Clostridium</taxon>
    </lineage>
</organism>
<accession>A0ABW8T2V8</accession>